<dbReference type="Proteomes" id="UP000887580">
    <property type="component" value="Unplaced"/>
</dbReference>
<evidence type="ECO:0000313" key="1">
    <source>
        <dbReference type="Proteomes" id="UP000887580"/>
    </source>
</evidence>
<accession>A0AC35EXN1</accession>
<evidence type="ECO:0000313" key="2">
    <source>
        <dbReference type="WBParaSite" id="PS1159_v2.g11710.t1"/>
    </source>
</evidence>
<protein>
    <submittedName>
        <fullName evidence="2">Uncharacterized protein</fullName>
    </submittedName>
</protein>
<dbReference type="WBParaSite" id="PS1159_v2.g11710.t1">
    <property type="protein sequence ID" value="PS1159_v2.g11710.t1"/>
    <property type="gene ID" value="PS1159_v2.g11710"/>
</dbReference>
<sequence length="231" mass="25528">MKLLLLFLGYVYIQSGIASDECNETYANQISHCYNNTTFALNELPFRDNFPAIFLDLESLKELCEEKDKLNSCIRSEIRDACFNSAHISEISFSKSGNSTKNGTIHTLMNYLQLEYVCDGNATQILNQQHNCIAHQGGGCQFDYDNYATANGSGICATNVITNRCGSAAGCFAQKFLTLQSCYAESESKECNEISYQNNPIKNIKCNENAYSGGNSLVLSFVLAVIVLLAF</sequence>
<organism evidence="1 2">
    <name type="scientific">Panagrolaimus sp. PS1159</name>
    <dbReference type="NCBI Taxonomy" id="55785"/>
    <lineage>
        <taxon>Eukaryota</taxon>
        <taxon>Metazoa</taxon>
        <taxon>Ecdysozoa</taxon>
        <taxon>Nematoda</taxon>
        <taxon>Chromadorea</taxon>
        <taxon>Rhabditida</taxon>
        <taxon>Tylenchina</taxon>
        <taxon>Panagrolaimomorpha</taxon>
        <taxon>Panagrolaimoidea</taxon>
        <taxon>Panagrolaimidae</taxon>
        <taxon>Panagrolaimus</taxon>
    </lineage>
</organism>
<proteinExistence type="predicted"/>
<reference evidence="2" key="1">
    <citation type="submission" date="2022-11" db="UniProtKB">
        <authorList>
            <consortium name="WormBaseParasite"/>
        </authorList>
    </citation>
    <scope>IDENTIFICATION</scope>
</reference>
<name>A0AC35EXN1_9BILA</name>